<dbReference type="Proteomes" id="UP000006281">
    <property type="component" value="Chromosome"/>
</dbReference>
<accession>K0K575</accession>
<dbReference type="EMBL" id="HE804045">
    <property type="protein sequence ID" value="CCH31678.1"/>
    <property type="molecule type" value="Genomic_DNA"/>
</dbReference>
<dbReference type="OrthoDB" id="3837960at2"/>
<keyword evidence="2" id="KW-1185">Reference proteome</keyword>
<dbReference type="HOGENOM" id="CLU_1585316_0_0_11"/>
<dbReference type="KEGG" id="sesp:BN6_43960"/>
<evidence type="ECO:0000313" key="2">
    <source>
        <dbReference type="Proteomes" id="UP000006281"/>
    </source>
</evidence>
<dbReference type="BioCyc" id="SESP1179773:BN6_RS21280-MONOMER"/>
<proteinExistence type="predicted"/>
<organism evidence="1 2">
    <name type="scientific">Saccharothrix espanaensis (strain ATCC 51144 / DSM 44229 / JCM 9112 / NBRC 15066 / NRRL 15764)</name>
    <dbReference type="NCBI Taxonomy" id="1179773"/>
    <lineage>
        <taxon>Bacteria</taxon>
        <taxon>Bacillati</taxon>
        <taxon>Actinomycetota</taxon>
        <taxon>Actinomycetes</taxon>
        <taxon>Pseudonocardiales</taxon>
        <taxon>Pseudonocardiaceae</taxon>
        <taxon>Saccharothrix</taxon>
    </lineage>
</organism>
<gene>
    <name evidence="1" type="ordered locus">BN6_43960</name>
</gene>
<dbReference type="AlphaFoldDB" id="K0K575"/>
<dbReference type="PATRIC" id="fig|1179773.3.peg.4402"/>
<reference evidence="1 2" key="1">
    <citation type="journal article" date="2012" name="BMC Genomics">
        <title>Complete genome sequence of Saccharothrix espanaensis DSM 44229T and comparison to the other completely sequenced Pseudonocardiaceae.</title>
        <authorList>
            <person name="Strobel T."/>
            <person name="Al-Dilaimi A."/>
            <person name="Blom J."/>
            <person name="Gessner A."/>
            <person name="Kalinowski J."/>
            <person name="Luzhetska M."/>
            <person name="Puhler A."/>
            <person name="Szczepanowski R."/>
            <person name="Bechthold A."/>
            <person name="Ruckert C."/>
        </authorList>
    </citation>
    <scope>NUCLEOTIDE SEQUENCE [LARGE SCALE GENOMIC DNA]</scope>
    <source>
        <strain evidence="2">ATCC 51144 / DSM 44229 / JCM 9112 / NBRC 15066 / NRRL 15764</strain>
    </source>
</reference>
<protein>
    <submittedName>
        <fullName evidence="1">Uncharacterized protein</fullName>
    </submittedName>
</protein>
<name>K0K575_SACES</name>
<dbReference type="RefSeq" id="WP_015101790.1">
    <property type="nucleotide sequence ID" value="NC_019673.1"/>
</dbReference>
<sequence>MLKVSGFAPGSGAPDVELDVYVPFTLTWPGYRRMTDAPAYYQVGGGMNAHLELKFDRSSGVLVELAAISVTAIAESAGNAPCPGTPPDDVLPVCDLAALGPQLALGDDRALAFTAYPDAFDIRIGDREPVTHRGDAVVFGLAADDTLASVRFHWTDRQRREILRDHGG</sequence>
<evidence type="ECO:0000313" key="1">
    <source>
        <dbReference type="EMBL" id="CCH31678.1"/>
    </source>
</evidence>